<name>A0AA40K632_9PEZI</name>
<keyword evidence="2" id="KW-1185">Reference proteome</keyword>
<accession>A0AA40K632</accession>
<proteinExistence type="predicted"/>
<sequence>MLLVYLANKFIELESIMNSLLGDAEKEVAGTSREGLEPPLRWTCLLCLETFANRGGLTRYNQNLHYKKGTFDRPFLYPKCQHLGEEKYILDGAVQWSNHVERCHGMMYTPNAPNPRCREQAKPGPGEAKAQRTRSARCFVCESLHFPGTSFSRHLNKEHASLLQEPFPCFECRRQGGEVVTIESWAAWMDYVARVHGRDGQTRAEVSEGTGILLRKKKRGRREDTVRGTEK</sequence>
<organism evidence="1 2">
    <name type="scientific">Apiosordaria backusii</name>
    <dbReference type="NCBI Taxonomy" id="314023"/>
    <lineage>
        <taxon>Eukaryota</taxon>
        <taxon>Fungi</taxon>
        <taxon>Dikarya</taxon>
        <taxon>Ascomycota</taxon>
        <taxon>Pezizomycotina</taxon>
        <taxon>Sordariomycetes</taxon>
        <taxon>Sordariomycetidae</taxon>
        <taxon>Sordariales</taxon>
        <taxon>Lasiosphaeriaceae</taxon>
        <taxon>Apiosordaria</taxon>
    </lineage>
</organism>
<evidence type="ECO:0000313" key="2">
    <source>
        <dbReference type="Proteomes" id="UP001172159"/>
    </source>
</evidence>
<dbReference type="EMBL" id="JAUKTV010000001">
    <property type="protein sequence ID" value="KAK0747316.1"/>
    <property type="molecule type" value="Genomic_DNA"/>
</dbReference>
<reference evidence="1" key="1">
    <citation type="submission" date="2023-06" db="EMBL/GenBank/DDBJ databases">
        <title>Genome-scale phylogeny and comparative genomics of the fungal order Sordariales.</title>
        <authorList>
            <consortium name="Lawrence Berkeley National Laboratory"/>
            <person name="Hensen N."/>
            <person name="Bonometti L."/>
            <person name="Westerberg I."/>
            <person name="Brannstrom I.O."/>
            <person name="Guillou S."/>
            <person name="Cros-Aarteil S."/>
            <person name="Calhoun S."/>
            <person name="Haridas S."/>
            <person name="Kuo A."/>
            <person name="Mondo S."/>
            <person name="Pangilinan J."/>
            <person name="Riley R."/>
            <person name="Labutti K."/>
            <person name="Andreopoulos B."/>
            <person name="Lipzen A."/>
            <person name="Chen C."/>
            <person name="Yanf M."/>
            <person name="Daum C."/>
            <person name="Ng V."/>
            <person name="Clum A."/>
            <person name="Steindorff A."/>
            <person name="Ohm R."/>
            <person name="Martin F."/>
            <person name="Silar P."/>
            <person name="Natvig D."/>
            <person name="Lalanne C."/>
            <person name="Gautier V."/>
            <person name="Ament-Velasquez S.L."/>
            <person name="Kruys A."/>
            <person name="Hutchinson M.I."/>
            <person name="Powell A.J."/>
            <person name="Barry K."/>
            <person name="Miller A.N."/>
            <person name="Grigoriev I.V."/>
            <person name="Debuchy R."/>
            <person name="Gladieux P."/>
            <person name="Thoren M.H."/>
            <person name="Johannesson H."/>
        </authorList>
    </citation>
    <scope>NUCLEOTIDE SEQUENCE</scope>
    <source>
        <strain evidence="1">CBS 540.89</strain>
    </source>
</reference>
<evidence type="ECO:0008006" key="3">
    <source>
        <dbReference type="Google" id="ProtNLM"/>
    </source>
</evidence>
<protein>
    <recommendedName>
        <fullName evidence="3">C2H2-type domain-containing protein</fullName>
    </recommendedName>
</protein>
<evidence type="ECO:0000313" key="1">
    <source>
        <dbReference type="EMBL" id="KAK0747316.1"/>
    </source>
</evidence>
<dbReference type="AlphaFoldDB" id="A0AA40K632"/>
<gene>
    <name evidence="1" type="ORF">B0T21DRAFT_1849</name>
</gene>
<comment type="caution">
    <text evidence="1">The sequence shown here is derived from an EMBL/GenBank/DDBJ whole genome shotgun (WGS) entry which is preliminary data.</text>
</comment>
<dbReference type="Proteomes" id="UP001172159">
    <property type="component" value="Unassembled WGS sequence"/>
</dbReference>